<sequence>MQANDINGLKSLISICYDKAHNTTLIRRCFSAIYFEIILFIALNSPNLRDEIFSNQNGTFNGIKEGKIVSILKNKVLANAVSSGKINGEEANNFLNYIRLIEKLRTLVDHFGGFKDELLKMGIYKIRIKGKDLNVQQLDVERLSREILVNLLKETEIRMTILNRLFPSSTHI</sequence>
<accession>A0A2T9XB21</accession>
<dbReference type="Proteomes" id="UP000245638">
    <property type="component" value="Unassembled WGS sequence"/>
</dbReference>
<gene>
    <name evidence="1" type="ORF">DDW13_01180</name>
</gene>
<evidence type="ECO:0000313" key="2">
    <source>
        <dbReference type="Proteomes" id="UP000245638"/>
    </source>
</evidence>
<reference evidence="1 2" key="1">
    <citation type="journal article" date="2015" name="Appl. Environ. Microbiol.">
        <title>Nanoarchaeota, Their Sulfolobales Host, and Nanoarchaeota Virus Distribution across Yellowstone National Park Hot Springs.</title>
        <authorList>
            <person name="Munson-McGee J.H."/>
            <person name="Field E.K."/>
            <person name="Bateson M."/>
            <person name="Rooney C."/>
            <person name="Stepanauskas R."/>
            <person name="Young M.J."/>
        </authorList>
    </citation>
    <scope>NUCLEOTIDE SEQUENCE [LARGE SCALE GENOMIC DNA]</scope>
    <source>
        <strain evidence="1">SCGC AC-742_N10</strain>
    </source>
</reference>
<evidence type="ECO:0000313" key="1">
    <source>
        <dbReference type="EMBL" id="PVU77259.1"/>
    </source>
</evidence>
<name>A0A2T9XB21_9CREN</name>
<dbReference type="AlphaFoldDB" id="A0A2T9XB21"/>
<protein>
    <submittedName>
        <fullName evidence="1">Uncharacterized protein</fullName>
    </submittedName>
</protein>
<comment type="caution">
    <text evidence="1">The sequence shown here is derived from an EMBL/GenBank/DDBJ whole genome shotgun (WGS) entry which is preliminary data.</text>
</comment>
<dbReference type="EMBL" id="QEFD01000039">
    <property type="protein sequence ID" value="PVU77259.1"/>
    <property type="molecule type" value="Genomic_DNA"/>
</dbReference>
<proteinExistence type="predicted"/>
<organism evidence="1 2">
    <name type="scientific">Acidianus hospitalis</name>
    <dbReference type="NCBI Taxonomy" id="563177"/>
    <lineage>
        <taxon>Archaea</taxon>
        <taxon>Thermoproteota</taxon>
        <taxon>Thermoprotei</taxon>
        <taxon>Sulfolobales</taxon>
        <taxon>Sulfolobaceae</taxon>
        <taxon>Acidianus</taxon>
    </lineage>
</organism>